<dbReference type="SUPFAM" id="SSF50022">
    <property type="entry name" value="ISP domain"/>
    <property type="match status" value="1"/>
</dbReference>
<evidence type="ECO:0000256" key="2">
    <source>
        <dbReference type="ARBA" id="ARBA00022723"/>
    </source>
</evidence>
<evidence type="ECO:0000256" key="4">
    <source>
        <dbReference type="ARBA" id="ARBA00023014"/>
    </source>
</evidence>
<gene>
    <name evidence="6" type="ORF">GCM10011495_13430</name>
</gene>
<dbReference type="EMBL" id="BMGY01000009">
    <property type="protein sequence ID" value="GGH83550.1"/>
    <property type="molecule type" value="Genomic_DNA"/>
</dbReference>
<accession>A0ABQ2A2K0</accession>
<dbReference type="Gene3D" id="2.102.10.10">
    <property type="entry name" value="Rieske [2Fe-2S] iron-sulphur domain"/>
    <property type="match status" value="1"/>
</dbReference>
<evidence type="ECO:0000256" key="3">
    <source>
        <dbReference type="ARBA" id="ARBA00023004"/>
    </source>
</evidence>
<keyword evidence="3" id="KW-0408">Iron</keyword>
<keyword evidence="7" id="KW-1185">Reference proteome</keyword>
<keyword evidence="2" id="KW-0479">Metal-binding</keyword>
<feature type="domain" description="Rieske" evidence="5">
    <location>
        <begin position="78"/>
        <end position="172"/>
    </location>
</feature>
<sequence length="174" mass="18892">MLRPQVPLEVPRTICLLLSIAYSSTMRRLSFLLAICSLLITAACGSKNDDQPLIPYASVNLSINITNQQYAALRADNGAVTLPVQGPAGDGGVKGVVVVRERAGVYLAFERNCPYRPYDACALVSLDRNSRLFLRDSCCNSQFDLRGQITGGPSPRPLKQYSTSLQGTLLNITN</sequence>
<protein>
    <recommendedName>
        <fullName evidence="5">Rieske domain-containing protein</fullName>
    </recommendedName>
</protein>
<keyword evidence="4" id="KW-0411">Iron-sulfur</keyword>
<evidence type="ECO:0000313" key="7">
    <source>
        <dbReference type="Proteomes" id="UP000637774"/>
    </source>
</evidence>
<dbReference type="InterPro" id="IPR017941">
    <property type="entry name" value="Rieske_2Fe-2S"/>
</dbReference>
<name>A0ABQ2A2K0_9BACT</name>
<dbReference type="InterPro" id="IPR036922">
    <property type="entry name" value="Rieske_2Fe-2S_sf"/>
</dbReference>
<proteinExistence type="predicted"/>
<dbReference type="Proteomes" id="UP000637774">
    <property type="component" value="Unassembled WGS sequence"/>
</dbReference>
<organism evidence="6 7">
    <name type="scientific">Hymenobacter frigidus</name>
    <dbReference type="NCBI Taxonomy" id="1524095"/>
    <lineage>
        <taxon>Bacteria</taxon>
        <taxon>Pseudomonadati</taxon>
        <taxon>Bacteroidota</taxon>
        <taxon>Cytophagia</taxon>
        <taxon>Cytophagales</taxon>
        <taxon>Hymenobacteraceae</taxon>
        <taxon>Hymenobacter</taxon>
    </lineage>
</organism>
<evidence type="ECO:0000259" key="5">
    <source>
        <dbReference type="PROSITE" id="PS51296"/>
    </source>
</evidence>
<comment type="caution">
    <text evidence="6">The sequence shown here is derived from an EMBL/GenBank/DDBJ whole genome shotgun (WGS) entry which is preliminary data.</text>
</comment>
<dbReference type="PROSITE" id="PS51296">
    <property type="entry name" value="RIESKE"/>
    <property type="match status" value="1"/>
</dbReference>
<evidence type="ECO:0000313" key="6">
    <source>
        <dbReference type="EMBL" id="GGH83550.1"/>
    </source>
</evidence>
<evidence type="ECO:0000256" key="1">
    <source>
        <dbReference type="ARBA" id="ARBA00022714"/>
    </source>
</evidence>
<keyword evidence="1" id="KW-0001">2Fe-2S</keyword>
<reference evidence="7" key="1">
    <citation type="journal article" date="2019" name="Int. J. Syst. Evol. Microbiol.">
        <title>The Global Catalogue of Microorganisms (GCM) 10K type strain sequencing project: providing services to taxonomists for standard genome sequencing and annotation.</title>
        <authorList>
            <consortium name="The Broad Institute Genomics Platform"/>
            <consortium name="The Broad Institute Genome Sequencing Center for Infectious Disease"/>
            <person name="Wu L."/>
            <person name="Ma J."/>
        </authorList>
    </citation>
    <scope>NUCLEOTIDE SEQUENCE [LARGE SCALE GENOMIC DNA]</scope>
    <source>
        <strain evidence="7">CGMCC 1.14966</strain>
    </source>
</reference>